<dbReference type="AlphaFoldDB" id="A0A2K1IUB8"/>
<dbReference type="Proteomes" id="UP000006727">
    <property type="component" value="Chromosome 20"/>
</dbReference>
<dbReference type="Gramene" id="Pp3c20_6810V3.4">
    <property type="protein sequence ID" value="PAC:32947521.CDS.1"/>
    <property type="gene ID" value="Pp3c20_6810"/>
</dbReference>
<dbReference type="PaxDb" id="3218-PP1S9_207V6.1"/>
<dbReference type="EnsemblPlants" id="Pp3c20_6810V3.8">
    <property type="protein sequence ID" value="PAC:32947525.CDS.1"/>
    <property type="gene ID" value="Pp3c20_6810"/>
</dbReference>
<reference evidence="2" key="3">
    <citation type="submission" date="2020-12" db="UniProtKB">
        <authorList>
            <consortium name="EnsemblPlants"/>
        </authorList>
    </citation>
    <scope>IDENTIFICATION</scope>
</reference>
<dbReference type="Gene3D" id="1.10.8.10">
    <property type="entry name" value="DNA helicase RuvA subunit, C-terminal domain"/>
    <property type="match status" value="1"/>
</dbReference>
<dbReference type="GO" id="GO:0005854">
    <property type="term" value="C:nascent polypeptide-associated complex"/>
    <property type="evidence" value="ECO:0007669"/>
    <property type="project" value="InterPro"/>
</dbReference>
<reference evidence="1 3" key="1">
    <citation type="journal article" date="2008" name="Science">
        <title>The Physcomitrella genome reveals evolutionary insights into the conquest of land by plants.</title>
        <authorList>
            <person name="Rensing S."/>
            <person name="Lang D."/>
            <person name="Zimmer A."/>
            <person name="Terry A."/>
            <person name="Salamov A."/>
            <person name="Shapiro H."/>
            <person name="Nishiyama T."/>
            <person name="Perroud P.-F."/>
            <person name="Lindquist E."/>
            <person name="Kamisugi Y."/>
            <person name="Tanahashi T."/>
            <person name="Sakakibara K."/>
            <person name="Fujita T."/>
            <person name="Oishi K."/>
            <person name="Shin-I T."/>
            <person name="Kuroki Y."/>
            <person name="Toyoda A."/>
            <person name="Suzuki Y."/>
            <person name="Hashimoto A."/>
            <person name="Yamaguchi K."/>
            <person name="Sugano A."/>
            <person name="Kohara Y."/>
            <person name="Fujiyama A."/>
            <person name="Anterola A."/>
            <person name="Aoki S."/>
            <person name="Ashton N."/>
            <person name="Barbazuk W.B."/>
            <person name="Barker E."/>
            <person name="Bennetzen J."/>
            <person name="Bezanilla M."/>
            <person name="Blankenship R."/>
            <person name="Cho S.H."/>
            <person name="Dutcher S."/>
            <person name="Estelle M."/>
            <person name="Fawcett J.A."/>
            <person name="Gundlach H."/>
            <person name="Hanada K."/>
            <person name="Heyl A."/>
            <person name="Hicks K.A."/>
            <person name="Hugh J."/>
            <person name="Lohr M."/>
            <person name="Mayer K."/>
            <person name="Melkozernov A."/>
            <person name="Murata T."/>
            <person name="Nelson D."/>
            <person name="Pils B."/>
            <person name="Prigge M."/>
            <person name="Reiss B."/>
            <person name="Renner T."/>
            <person name="Rombauts S."/>
            <person name="Rushton P."/>
            <person name="Sanderfoot A."/>
            <person name="Schween G."/>
            <person name="Shiu S.-H."/>
            <person name="Stueber K."/>
            <person name="Theodoulou F.L."/>
            <person name="Tu H."/>
            <person name="Van de Peer Y."/>
            <person name="Verrier P.J."/>
            <person name="Waters E."/>
            <person name="Wood A."/>
            <person name="Yang L."/>
            <person name="Cove D."/>
            <person name="Cuming A."/>
            <person name="Hasebe M."/>
            <person name="Lucas S."/>
            <person name="Mishler D.B."/>
            <person name="Reski R."/>
            <person name="Grigoriev I."/>
            <person name="Quatrano R.S."/>
            <person name="Boore J.L."/>
        </authorList>
    </citation>
    <scope>NUCLEOTIDE SEQUENCE [LARGE SCALE GENOMIC DNA]</scope>
    <source>
        <strain evidence="2 3">cv. Gransden 2004</strain>
    </source>
</reference>
<dbReference type="EnsemblPlants" id="Pp3c20_6810V3.3">
    <property type="protein sequence ID" value="PAC:32947520.CDS.1"/>
    <property type="gene ID" value="Pp3c20_6810"/>
</dbReference>
<dbReference type="EnsemblPlants" id="Pp3c20_6810V3.2">
    <property type="protein sequence ID" value="PAC:32947519.CDS.1"/>
    <property type="gene ID" value="Pp3c20_6810"/>
</dbReference>
<name>A0A2K1IUB8_PHYPA</name>
<dbReference type="EnsemblPlants" id="Pp3c20_6810V3.5">
    <property type="protein sequence ID" value="PAC:32947522.CDS.1"/>
    <property type="gene ID" value="Pp3c20_6810"/>
</dbReference>
<proteinExistence type="predicted"/>
<dbReference type="EnsemblPlants" id="Pp3c20_6810V3.4">
    <property type="protein sequence ID" value="PAC:32947521.CDS.1"/>
    <property type="gene ID" value="Pp3c20_6810"/>
</dbReference>
<dbReference type="EnsemblPlants" id="Pp3c20_6810V3.1">
    <property type="protein sequence ID" value="PAC:32947518.CDS.1"/>
    <property type="gene ID" value="Pp3c20_6810"/>
</dbReference>
<dbReference type="Gramene" id="Pp3c20_6810V3.2">
    <property type="protein sequence ID" value="PAC:32947519.CDS.1"/>
    <property type="gene ID" value="Pp3c20_6810"/>
</dbReference>
<organism evidence="1">
    <name type="scientific">Physcomitrium patens</name>
    <name type="common">Spreading-leaved earth moss</name>
    <name type="synonym">Physcomitrella patens</name>
    <dbReference type="NCBI Taxonomy" id="3218"/>
    <lineage>
        <taxon>Eukaryota</taxon>
        <taxon>Viridiplantae</taxon>
        <taxon>Streptophyta</taxon>
        <taxon>Embryophyta</taxon>
        <taxon>Bryophyta</taxon>
        <taxon>Bryophytina</taxon>
        <taxon>Bryopsida</taxon>
        <taxon>Funariidae</taxon>
        <taxon>Funariales</taxon>
        <taxon>Funariaceae</taxon>
        <taxon>Physcomitrium</taxon>
    </lineage>
</organism>
<evidence type="ECO:0000313" key="2">
    <source>
        <dbReference type="EnsemblPlants" id="PAC:32947518.CDS.1"/>
    </source>
</evidence>
<dbReference type="Gramene" id="Pp3c20_6810V3.7">
    <property type="protein sequence ID" value="PAC:32947524.CDS.1"/>
    <property type="gene ID" value="Pp3c20_6810"/>
</dbReference>
<protein>
    <submittedName>
        <fullName evidence="1 2">Uncharacterized protein</fullName>
    </submittedName>
</protein>
<dbReference type="Gramene" id="Pp3c20_6810V3.1">
    <property type="protein sequence ID" value="PAC:32947518.CDS.1"/>
    <property type="gene ID" value="Pp3c20_6810"/>
</dbReference>
<dbReference type="Gramene" id="Pp3c20_6810V3.8">
    <property type="protein sequence ID" value="PAC:32947525.CDS.1"/>
    <property type="gene ID" value="Pp3c20_6810"/>
</dbReference>
<dbReference type="InterPro" id="IPR016641">
    <property type="entry name" value="EGD2/NACA0like"/>
</dbReference>
<gene>
    <name evidence="1" type="ORF">PHYPA_024813</name>
</gene>
<accession>A0A2K1IUB8</accession>
<dbReference type="EnsemblPlants" id="Pp3c20_6810V3.9">
    <property type="protein sequence ID" value="PAC:32947526.CDS.1"/>
    <property type="gene ID" value="Pp3c20_6810"/>
</dbReference>
<dbReference type="Gramene" id="Pp3c20_6810V3.5">
    <property type="protein sequence ID" value="PAC:32947522.CDS.1"/>
    <property type="gene ID" value="Pp3c20_6810"/>
</dbReference>
<dbReference type="EnsemblPlants" id="Pp3c20_6810V3.6">
    <property type="protein sequence ID" value="PAC:32947523.CDS.1"/>
    <property type="gene ID" value="Pp3c20_6810"/>
</dbReference>
<reference evidence="1 3" key="2">
    <citation type="journal article" date="2018" name="Plant J.">
        <title>The Physcomitrella patens chromosome-scale assembly reveals moss genome structure and evolution.</title>
        <authorList>
            <person name="Lang D."/>
            <person name="Ullrich K.K."/>
            <person name="Murat F."/>
            <person name="Fuchs J."/>
            <person name="Jenkins J."/>
            <person name="Haas F.B."/>
            <person name="Piednoel M."/>
            <person name="Gundlach H."/>
            <person name="Van Bel M."/>
            <person name="Meyberg R."/>
            <person name="Vives C."/>
            <person name="Morata J."/>
            <person name="Symeonidi A."/>
            <person name="Hiss M."/>
            <person name="Muchero W."/>
            <person name="Kamisugi Y."/>
            <person name="Saleh O."/>
            <person name="Blanc G."/>
            <person name="Decker E.L."/>
            <person name="van Gessel N."/>
            <person name="Grimwood J."/>
            <person name="Hayes R.D."/>
            <person name="Graham S.W."/>
            <person name="Gunter L.E."/>
            <person name="McDaniel S.F."/>
            <person name="Hoernstein S.N.W."/>
            <person name="Larsson A."/>
            <person name="Li F.W."/>
            <person name="Perroud P.F."/>
            <person name="Phillips J."/>
            <person name="Ranjan P."/>
            <person name="Rokshar D.S."/>
            <person name="Rothfels C.J."/>
            <person name="Schneider L."/>
            <person name="Shu S."/>
            <person name="Stevenson D.W."/>
            <person name="Thummler F."/>
            <person name="Tillich M."/>
            <person name="Villarreal Aguilar J.C."/>
            <person name="Widiez T."/>
            <person name="Wong G.K."/>
            <person name="Wymore A."/>
            <person name="Zhang Y."/>
            <person name="Zimmer A.D."/>
            <person name="Quatrano R.S."/>
            <person name="Mayer K.F.X."/>
            <person name="Goodstein D."/>
            <person name="Casacuberta J.M."/>
            <person name="Vandepoele K."/>
            <person name="Reski R."/>
            <person name="Cuming A.C."/>
            <person name="Tuskan G.A."/>
            <person name="Maumus F."/>
            <person name="Salse J."/>
            <person name="Schmutz J."/>
            <person name="Rensing S.A."/>
        </authorList>
    </citation>
    <scope>NUCLEOTIDE SEQUENCE [LARGE SCALE GENOMIC DNA]</scope>
    <source>
        <strain evidence="2 3">cv. Gransden 2004</strain>
    </source>
</reference>
<evidence type="ECO:0000313" key="3">
    <source>
        <dbReference type="Proteomes" id="UP000006727"/>
    </source>
</evidence>
<dbReference type="PANTHER" id="PTHR21713">
    <property type="entry name" value="NASCENT POLYPEPTIDE ASSOCIATED COMPLEX ALPHA SUBUNIT-RELATED"/>
    <property type="match status" value="1"/>
</dbReference>
<dbReference type="EMBL" id="ABEU02000020">
    <property type="protein sequence ID" value="PNR32870.1"/>
    <property type="molecule type" value="Genomic_DNA"/>
</dbReference>
<dbReference type="GO" id="GO:0051082">
    <property type="term" value="F:unfolded protein binding"/>
    <property type="evidence" value="ECO:0000318"/>
    <property type="project" value="GO_Central"/>
</dbReference>
<dbReference type="InParanoid" id="A0A2K1IUB8"/>
<dbReference type="EnsemblPlants" id="Pp3c20_6810V3.10">
    <property type="protein sequence ID" value="PAC:32947527.CDS.1"/>
    <property type="gene ID" value="Pp3c20_6810"/>
</dbReference>
<dbReference type="Gramene" id="Pp3c20_6810V3.6">
    <property type="protein sequence ID" value="PAC:32947523.CDS.1"/>
    <property type="gene ID" value="Pp3c20_6810"/>
</dbReference>
<dbReference type="EnsemblPlants" id="Pp3c20_6810V3.11">
    <property type="protein sequence ID" value="PAC:32947528.CDS.1"/>
    <property type="gene ID" value="Pp3c20_6810"/>
</dbReference>
<evidence type="ECO:0000313" key="1">
    <source>
        <dbReference type="EMBL" id="PNR32870.1"/>
    </source>
</evidence>
<sequence length="110" mass="12154">MCSRAWSQTHIIYGEAKIEDLSSQLQKQAAWQFKGPEMANLESKAELCFAIETEGDDDVDEAGVEPKDIELVMTQAGVSRAKGCPGPSGSIRRYCSCHYGPYRLRVGLLK</sequence>
<dbReference type="GO" id="GO:0006612">
    <property type="term" value="P:protein targeting to membrane"/>
    <property type="evidence" value="ECO:0000318"/>
    <property type="project" value="GO_Central"/>
</dbReference>
<dbReference type="EnsemblPlants" id="Pp3c20_6810V3.7">
    <property type="protein sequence ID" value="PAC:32947524.CDS.1"/>
    <property type="gene ID" value="Pp3c20_6810"/>
</dbReference>
<dbReference type="Gramene" id="Pp3c20_6810V3.9">
    <property type="protein sequence ID" value="PAC:32947526.CDS.1"/>
    <property type="gene ID" value="Pp3c20_6810"/>
</dbReference>
<dbReference type="Gramene" id="Pp3c20_6810V3.10">
    <property type="protein sequence ID" value="PAC:32947527.CDS.1"/>
    <property type="gene ID" value="Pp3c20_6810"/>
</dbReference>
<dbReference type="STRING" id="3218.A0A2K1IUB8"/>
<dbReference type="Gramene" id="Pp3c20_6810V3.3">
    <property type="protein sequence ID" value="PAC:32947520.CDS.1"/>
    <property type="gene ID" value="Pp3c20_6810"/>
</dbReference>
<keyword evidence="3" id="KW-1185">Reference proteome</keyword>
<dbReference type="GO" id="GO:0005737">
    <property type="term" value="C:cytoplasm"/>
    <property type="evidence" value="ECO:0000318"/>
    <property type="project" value="GO_Central"/>
</dbReference>
<dbReference type="Gramene" id="Pp3c20_6810V3.11">
    <property type="protein sequence ID" value="PAC:32947528.CDS.1"/>
    <property type="gene ID" value="Pp3c20_6810"/>
</dbReference>